<sequence>MMSAWALVMLIPATLKAQDTQKEAIDTTSVRRHHLQEVEVQRKLNRAMLLKQPFAVDAIDAGEYAAQNVNFNRLLDQAPGLRVRESGGFGSETAVSIHGISGRGIKFFLDGIPMDYMGGAFFINNFPVNVIDRVDIYKGVVPIALGGDALGGAINIVSRTEVEPYLNLSYALGSFGTHRASVSGRAQTKNGFVLQGNFFYNQSKNNYEVWGPGVEIPDEFGRPIEGFRAKRFNDDYTSYLGKVELGWTQRNWADKLLFGVNVSGLERGIQHGRTMAYVYGRARYEERGIMPTLQYSKANMWHGKLDVDVFGMYSNVDATTTDTSSNRFNWAGEALPSAVQGELSSIYSRKSIYHFYDRIHLWRAYSTLRLNEQSRLRLAWNGQWLGRRGKDDLNEAEWTIPLREPQQLNKNYIGLSYERDHGSFTHIVSAKGFYYDAESFAYSYQGNAQKQLIPLRENGLDWGMGYAGKYTVNESWMLKASAERSIRIPEGTELFGDGTTLLNAPGLKPEKSYNANLSSHWDWPLGATQKLQLVTALFFRDTRDLIWLGEADHLGTARYENLSRIQAKGFEINANYNWGSLLQLAVNYTLQDVRNRQRENSLAPYNARMKNMPVHLANAYLRLKSTGGWLPAERASFYLSTHYVHEYALFWPALGSPDQKNMIPTQFVQDMGISYRVSNPLTVALDCQNILDRQVYDNFMLQKPGRFLSVKLQYHINPK</sequence>
<feature type="chain" id="PRO_5045694680" evidence="12">
    <location>
        <begin position="18"/>
        <end position="719"/>
    </location>
</feature>
<gene>
    <name evidence="15" type="ORF">ACFS7Y_17725</name>
</gene>
<reference evidence="16" key="1">
    <citation type="journal article" date="2019" name="Int. J. Syst. Evol. Microbiol.">
        <title>The Global Catalogue of Microorganisms (GCM) 10K type strain sequencing project: providing services to taxonomists for standard genome sequencing and annotation.</title>
        <authorList>
            <consortium name="The Broad Institute Genomics Platform"/>
            <consortium name="The Broad Institute Genome Sequencing Center for Infectious Disease"/>
            <person name="Wu L."/>
            <person name="Ma J."/>
        </authorList>
    </citation>
    <scope>NUCLEOTIDE SEQUENCE [LARGE SCALE GENOMIC DNA]</scope>
    <source>
        <strain evidence="16">KCTC 22814</strain>
    </source>
</reference>
<proteinExistence type="inferred from homology"/>
<dbReference type="Pfam" id="PF00593">
    <property type="entry name" value="TonB_dep_Rec_b-barrel"/>
    <property type="match status" value="1"/>
</dbReference>
<evidence type="ECO:0000256" key="4">
    <source>
        <dbReference type="ARBA" id="ARBA00022692"/>
    </source>
</evidence>
<dbReference type="InterPro" id="IPR037066">
    <property type="entry name" value="Plug_dom_sf"/>
</dbReference>
<evidence type="ECO:0000256" key="6">
    <source>
        <dbReference type="ARBA" id="ARBA00023077"/>
    </source>
</evidence>
<feature type="signal peptide" evidence="12">
    <location>
        <begin position="1"/>
        <end position="17"/>
    </location>
</feature>
<feature type="domain" description="TonB-dependent receptor-like beta-barrel" evidence="13">
    <location>
        <begin position="242"/>
        <end position="690"/>
    </location>
</feature>
<dbReference type="InterPro" id="IPR036942">
    <property type="entry name" value="Beta-barrel_TonB_sf"/>
</dbReference>
<dbReference type="PANTHER" id="PTHR30069">
    <property type="entry name" value="TONB-DEPENDENT OUTER MEMBRANE RECEPTOR"/>
    <property type="match status" value="1"/>
</dbReference>
<comment type="similarity">
    <text evidence="10 11">Belongs to the TonB-dependent receptor family.</text>
</comment>
<keyword evidence="8 15" id="KW-0675">Receptor</keyword>
<evidence type="ECO:0000259" key="13">
    <source>
        <dbReference type="Pfam" id="PF00593"/>
    </source>
</evidence>
<keyword evidence="2 10" id="KW-0813">Transport</keyword>
<organism evidence="15 16">
    <name type="scientific">Sphingobacterium bambusae</name>
    <dbReference type="NCBI Taxonomy" id="662858"/>
    <lineage>
        <taxon>Bacteria</taxon>
        <taxon>Pseudomonadati</taxon>
        <taxon>Bacteroidota</taxon>
        <taxon>Sphingobacteriia</taxon>
        <taxon>Sphingobacteriales</taxon>
        <taxon>Sphingobacteriaceae</taxon>
        <taxon>Sphingobacterium</taxon>
    </lineage>
</organism>
<dbReference type="RefSeq" id="WP_320186451.1">
    <property type="nucleotide sequence ID" value="NZ_CP138332.1"/>
</dbReference>
<dbReference type="Pfam" id="PF07715">
    <property type="entry name" value="Plug"/>
    <property type="match status" value="1"/>
</dbReference>
<dbReference type="EMBL" id="JBHUPB010000012">
    <property type="protein sequence ID" value="MFD2969238.1"/>
    <property type="molecule type" value="Genomic_DNA"/>
</dbReference>
<keyword evidence="16" id="KW-1185">Reference proteome</keyword>
<dbReference type="InterPro" id="IPR000531">
    <property type="entry name" value="Beta-barrel_TonB"/>
</dbReference>
<evidence type="ECO:0000313" key="15">
    <source>
        <dbReference type="EMBL" id="MFD2969238.1"/>
    </source>
</evidence>
<dbReference type="Gene3D" id="2.170.130.10">
    <property type="entry name" value="TonB-dependent receptor, plug domain"/>
    <property type="match status" value="1"/>
</dbReference>
<evidence type="ECO:0000256" key="11">
    <source>
        <dbReference type="RuleBase" id="RU003357"/>
    </source>
</evidence>
<evidence type="ECO:0000256" key="9">
    <source>
        <dbReference type="ARBA" id="ARBA00023237"/>
    </source>
</evidence>
<protein>
    <submittedName>
        <fullName evidence="15">TonB-dependent receptor</fullName>
    </submittedName>
</protein>
<evidence type="ECO:0000313" key="16">
    <source>
        <dbReference type="Proteomes" id="UP001597525"/>
    </source>
</evidence>
<evidence type="ECO:0000256" key="10">
    <source>
        <dbReference type="PROSITE-ProRule" id="PRU01360"/>
    </source>
</evidence>
<keyword evidence="6 11" id="KW-0798">TonB box</keyword>
<keyword evidence="4 10" id="KW-0812">Transmembrane</keyword>
<keyword evidence="7 10" id="KW-0472">Membrane</keyword>
<evidence type="ECO:0000256" key="3">
    <source>
        <dbReference type="ARBA" id="ARBA00022452"/>
    </source>
</evidence>
<keyword evidence="3 10" id="KW-1134">Transmembrane beta strand</keyword>
<dbReference type="PANTHER" id="PTHR30069:SF29">
    <property type="entry name" value="HEMOGLOBIN AND HEMOGLOBIN-HAPTOGLOBIN-BINDING PROTEIN 1-RELATED"/>
    <property type="match status" value="1"/>
</dbReference>
<name>A0ABW6BKV5_9SPHI</name>
<evidence type="ECO:0000259" key="14">
    <source>
        <dbReference type="Pfam" id="PF07715"/>
    </source>
</evidence>
<evidence type="ECO:0000256" key="8">
    <source>
        <dbReference type="ARBA" id="ARBA00023170"/>
    </source>
</evidence>
<comment type="subcellular location">
    <subcellularLocation>
        <location evidence="1 10">Cell outer membrane</location>
        <topology evidence="1 10">Multi-pass membrane protein</topology>
    </subcellularLocation>
</comment>
<evidence type="ECO:0000256" key="2">
    <source>
        <dbReference type="ARBA" id="ARBA00022448"/>
    </source>
</evidence>
<dbReference type="InterPro" id="IPR039426">
    <property type="entry name" value="TonB-dep_rcpt-like"/>
</dbReference>
<feature type="domain" description="TonB-dependent receptor plug" evidence="14">
    <location>
        <begin position="51"/>
        <end position="153"/>
    </location>
</feature>
<comment type="caution">
    <text evidence="15">The sequence shown here is derived from an EMBL/GenBank/DDBJ whole genome shotgun (WGS) entry which is preliminary data.</text>
</comment>
<keyword evidence="9 10" id="KW-0998">Cell outer membrane</keyword>
<dbReference type="Gene3D" id="2.40.170.20">
    <property type="entry name" value="TonB-dependent receptor, beta-barrel domain"/>
    <property type="match status" value="1"/>
</dbReference>
<accession>A0ABW6BKV5</accession>
<evidence type="ECO:0000256" key="7">
    <source>
        <dbReference type="ARBA" id="ARBA00023136"/>
    </source>
</evidence>
<dbReference type="SUPFAM" id="SSF56935">
    <property type="entry name" value="Porins"/>
    <property type="match status" value="1"/>
</dbReference>
<evidence type="ECO:0000256" key="12">
    <source>
        <dbReference type="SAM" id="SignalP"/>
    </source>
</evidence>
<dbReference type="Proteomes" id="UP001597525">
    <property type="component" value="Unassembled WGS sequence"/>
</dbReference>
<keyword evidence="5 12" id="KW-0732">Signal</keyword>
<evidence type="ECO:0000256" key="1">
    <source>
        <dbReference type="ARBA" id="ARBA00004571"/>
    </source>
</evidence>
<dbReference type="PROSITE" id="PS52016">
    <property type="entry name" value="TONB_DEPENDENT_REC_3"/>
    <property type="match status" value="1"/>
</dbReference>
<dbReference type="InterPro" id="IPR012910">
    <property type="entry name" value="Plug_dom"/>
</dbReference>
<evidence type="ECO:0000256" key="5">
    <source>
        <dbReference type="ARBA" id="ARBA00022729"/>
    </source>
</evidence>